<reference evidence="2" key="2">
    <citation type="submission" date="2020-09" db="EMBL/GenBank/DDBJ databases">
        <authorList>
            <person name="Sun Q."/>
            <person name="Ohkuma M."/>
        </authorList>
    </citation>
    <scope>NUCLEOTIDE SEQUENCE</scope>
    <source>
        <strain evidence="2">JCM 19831</strain>
    </source>
</reference>
<dbReference type="AlphaFoldDB" id="A0A917WRB2"/>
<sequence>MCRGVRAEARTAHPARRAATPPREHRHLRPHRTLAVTRAATTRRANIVTRGRTAPPPRPGQHPARRHASSSTARTPGPERPAGTDRRYAGVVGESSQSLIRPVKSRPVCRFTNAMKDARSWAVPA</sequence>
<keyword evidence="3" id="KW-1185">Reference proteome</keyword>
<proteinExistence type="predicted"/>
<evidence type="ECO:0000313" key="3">
    <source>
        <dbReference type="Proteomes" id="UP000642070"/>
    </source>
</evidence>
<comment type="caution">
    <text evidence="2">The sequence shown here is derived from an EMBL/GenBank/DDBJ whole genome shotgun (WGS) entry which is preliminary data.</text>
</comment>
<dbReference type="Proteomes" id="UP000642070">
    <property type="component" value="Unassembled WGS sequence"/>
</dbReference>
<protein>
    <submittedName>
        <fullName evidence="2">Uncharacterized protein</fullName>
    </submittedName>
</protein>
<evidence type="ECO:0000313" key="2">
    <source>
        <dbReference type="EMBL" id="GGM24947.1"/>
    </source>
</evidence>
<feature type="compositionally biased region" description="Basic and acidic residues" evidence="1">
    <location>
        <begin position="1"/>
        <end position="11"/>
    </location>
</feature>
<feature type="region of interest" description="Disordered" evidence="1">
    <location>
        <begin position="1"/>
        <end position="99"/>
    </location>
</feature>
<dbReference type="EMBL" id="BMPI01000011">
    <property type="protein sequence ID" value="GGM24947.1"/>
    <property type="molecule type" value="Genomic_DNA"/>
</dbReference>
<name>A0A917WRB2_9ACTN</name>
<organism evidence="2 3">
    <name type="scientific">Dactylosporangium sucinum</name>
    <dbReference type="NCBI Taxonomy" id="1424081"/>
    <lineage>
        <taxon>Bacteria</taxon>
        <taxon>Bacillati</taxon>
        <taxon>Actinomycetota</taxon>
        <taxon>Actinomycetes</taxon>
        <taxon>Micromonosporales</taxon>
        <taxon>Micromonosporaceae</taxon>
        <taxon>Dactylosporangium</taxon>
    </lineage>
</organism>
<gene>
    <name evidence="2" type="ORF">GCM10007977_027630</name>
</gene>
<evidence type="ECO:0000256" key="1">
    <source>
        <dbReference type="SAM" id="MobiDB-lite"/>
    </source>
</evidence>
<reference evidence="2" key="1">
    <citation type="journal article" date="2014" name="Int. J. Syst. Evol. Microbiol.">
        <title>Complete genome sequence of Corynebacterium casei LMG S-19264T (=DSM 44701T), isolated from a smear-ripened cheese.</title>
        <authorList>
            <consortium name="US DOE Joint Genome Institute (JGI-PGF)"/>
            <person name="Walter F."/>
            <person name="Albersmeier A."/>
            <person name="Kalinowski J."/>
            <person name="Ruckert C."/>
        </authorList>
    </citation>
    <scope>NUCLEOTIDE SEQUENCE</scope>
    <source>
        <strain evidence="2">JCM 19831</strain>
    </source>
</reference>
<feature type="compositionally biased region" description="Low complexity" evidence="1">
    <location>
        <begin position="33"/>
        <end position="53"/>
    </location>
</feature>
<accession>A0A917WRB2</accession>